<dbReference type="EMBL" id="VCBC01000021">
    <property type="protein sequence ID" value="TLU61014.1"/>
    <property type="molecule type" value="Genomic_DNA"/>
</dbReference>
<keyword evidence="2" id="KW-1185">Reference proteome</keyword>
<organism evidence="1 2">
    <name type="scientific">Thalassotalea litorea</name>
    <dbReference type="NCBI Taxonomy" id="2020715"/>
    <lineage>
        <taxon>Bacteria</taxon>
        <taxon>Pseudomonadati</taxon>
        <taxon>Pseudomonadota</taxon>
        <taxon>Gammaproteobacteria</taxon>
        <taxon>Alteromonadales</taxon>
        <taxon>Colwelliaceae</taxon>
        <taxon>Thalassotalea</taxon>
    </lineage>
</organism>
<dbReference type="AlphaFoldDB" id="A0A5R9IEM1"/>
<protein>
    <submittedName>
        <fullName evidence="1">DUF4250 domain-containing protein</fullName>
    </submittedName>
</protein>
<dbReference type="InterPro" id="IPR025346">
    <property type="entry name" value="DUF4250"/>
</dbReference>
<dbReference type="OrthoDB" id="6197979at2"/>
<gene>
    <name evidence="1" type="ORF">FE810_16010</name>
</gene>
<proteinExistence type="predicted"/>
<evidence type="ECO:0000313" key="1">
    <source>
        <dbReference type="EMBL" id="TLU61014.1"/>
    </source>
</evidence>
<reference evidence="1 2" key="1">
    <citation type="submission" date="2019-05" db="EMBL/GenBank/DDBJ databases">
        <title>Genome sequences of Thalassotalea litorea 1K03283.</title>
        <authorList>
            <person name="Zhang D."/>
        </authorList>
    </citation>
    <scope>NUCLEOTIDE SEQUENCE [LARGE SCALE GENOMIC DNA]</scope>
    <source>
        <strain evidence="1 2">MCCC 1K03283</strain>
    </source>
</reference>
<accession>A0A5R9IEM1</accession>
<dbReference type="Pfam" id="PF14056">
    <property type="entry name" value="DUF4250"/>
    <property type="match status" value="1"/>
</dbReference>
<sequence length="82" mass="9545">MPTTFMKKSGMQKCTQENKSMPLHQNMDPYILLSTLNMKMRNDNVGLLHVCCQYDLNEKQVCNILNPLGWHYVEAIKQFKPA</sequence>
<dbReference type="Proteomes" id="UP000307790">
    <property type="component" value="Unassembled WGS sequence"/>
</dbReference>
<comment type="caution">
    <text evidence="1">The sequence shown here is derived from an EMBL/GenBank/DDBJ whole genome shotgun (WGS) entry which is preliminary data.</text>
</comment>
<name>A0A5R9IEM1_9GAMM</name>
<evidence type="ECO:0000313" key="2">
    <source>
        <dbReference type="Proteomes" id="UP000307790"/>
    </source>
</evidence>